<evidence type="ECO:0000256" key="2">
    <source>
        <dbReference type="ARBA" id="ARBA00004555"/>
    </source>
</evidence>
<dbReference type="GO" id="GO:0005794">
    <property type="term" value="C:Golgi apparatus"/>
    <property type="evidence" value="ECO:0007669"/>
    <property type="project" value="UniProtKB-SubCell"/>
</dbReference>
<dbReference type="PANTHER" id="PTHR23249">
    <property type="entry name" value="TRAFFICKING PROTEIN PARTICLE COMPLEX SUBUNIT"/>
    <property type="match status" value="1"/>
</dbReference>
<feature type="region of interest" description="Disordered" evidence="12">
    <location>
        <begin position="1"/>
        <end position="23"/>
    </location>
</feature>
<dbReference type="Pfam" id="PF01596">
    <property type="entry name" value="Methyltransf_3"/>
    <property type="match status" value="1"/>
</dbReference>
<evidence type="ECO:0000256" key="4">
    <source>
        <dbReference type="ARBA" id="ARBA00022603"/>
    </source>
</evidence>
<dbReference type="PANTHER" id="PTHR23249:SF15">
    <property type="entry name" value="TRAFFICKING PROTEIN PARTICLE COMPLEX SUBUNIT 4"/>
    <property type="match status" value="1"/>
</dbReference>
<dbReference type="GO" id="GO:0032259">
    <property type="term" value="P:methylation"/>
    <property type="evidence" value="ECO:0007669"/>
    <property type="project" value="UniProtKB-KW"/>
</dbReference>
<evidence type="ECO:0000313" key="14">
    <source>
        <dbReference type="Proteomes" id="UP000184546"/>
    </source>
</evidence>
<dbReference type="InterPro" id="IPR011012">
    <property type="entry name" value="Longin-like_dom_sf"/>
</dbReference>
<dbReference type="OMA" id="NIYTFEV"/>
<dbReference type="GeneID" id="30975506"/>
<name>A0A1L9WNL0_ASPA1</name>
<comment type="similarity">
    <text evidence="11">Belongs to the TRAPP small subunits family. TRAPPC4 subfamily.</text>
</comment>
<dbReference type="SUPFAM" id="SSF53335">
    <property type="entry name" value="S-adenosyl-L-methionine-dependent methyltransferases"/>
    <property type="match status" value="1"/>
</dbReference>
<sequence>MPPHSPEAAAQAARTHIFSQPTTEPYRNNPWALYRALDEYSQTRHLMNFKETKLRVAKQHLESMQPRPKTVIEFGTYVGCSAIAWAAILRDLHGPSADNDINIYTFEVSESIAQVARDFIELVGLQEVVHVLVGPASESLRGLVEQGKIAPGGVDMAFFDHWEKFYLSDLQLCEELALFHVGSKVIADNTDIPGAPDYLETVFSLIIINKAGGLIYQREFQPGLRKLSTNDYLVLAGTFHGVHAITRTITPKLPLLTPTAIASTPTSASSNLASPSGTSTPIPPTTTTTTTTTTAAAATTTAVSATSYTYPIPGVPATGLESLETDKFRLTCFQTLTGTKFLLFTDPHMANIEVVMKKIYEFYADFVMKNPFYQLEMPVRCEAFDRNLNGWLRGRT</sequence>
<dbReference type="SUPFAM" id="SSF64356">
    <property type="entry name" value="SNARE-like"/>
    <property type="match status" value="1"/>
</dbReference>
<evidence type="ECO:0000256" key="7">
    <source>
        <dbReference type="ARBA" id="ARBA00022824"/>
    </source>
</evidence>
<evidence type="ECO:0000256" key="12">
    <source>
        <dbReference type="SAM" id="MobiDB-lite"/>
    </source>
</evidence>
<evidence type="ECO:0000256" key="11">
    <source>
        <dbReference type="ARBA" id="ARBA00038179"/>
    </source>
</evidence>
<dbReference type="InterPro" id="IPR002935">
    <property type="entry name" value="SAM_O-MeTrfase"/>
</dbReference>
<evidence type="ECO:0000256" key="6">
    <source>
        <dbReference type="ARBA" id="ARBA00022691"/>
    </source>
</evidence>
<evidence type="ECO:0000256" key="8">
    <source>
        <dbReference type="ARBA" id="ARBA00022892"/>
    </source>
</evidence>
<dbReference type="GO" id="GO:0008171">
    <property type="term" value="F:O-methyltransferase activity"/>
    <property type="evidence" value="ECO:0007669"/>
    <property type="project" value="InterPro"/>
</dbReference>
<reference evidence="14" key="1">
    <citation type="journal article" date="2017" name="Genome Biol.">
        <title>Comparative genomics reveals high biological diversity and specific adaptations in the industrially and medically important fungal genus Aspergillus.</title>
        <authorList>
            <person name="de Vries R.P."/>
            <person name="Riley R."/>
            <person name="Wiebenga A."/>
            <person name="Aguilar-Osorio G."/>
            <person name="Amillis S."/>
            <person name="Uchima C.A."/>
            <person name="Anderluh G."/>
            <person name="Asadollahi M."/>
            <person name="Askin M."/>
            <person name="Barry K."/>
            <person name="Battaglia E."/>
            <person name="Bayram O."/>
            <person name="Benocci T."/>
            <person name="Braus-Stromeyer S.A."/>
            <person name="Caldana C."/>
            <person name="Canovas D."/>
            <person name="Cerqueira G.C."/>
            <person name="Chen F."/>
            <person name="Chen W."/>
            <person name="Choi C."/>
            <person name="Clum A."/>
            <person name="Dos Santos R.A."/>
            <person name="Damasio A.R."/>
            <person name="Diallinas G."/>
            <person name="Emri T."/>
            <person name="Fekete E."/>
            <person name="Flipphi M."/>
            <person name="Freyberg S."/>
            <person name="Gallo A."/>
            <person name="Gournas C."/>
            <person name="Habgood R."/>
            <person name="Hainaut M."/>
            <person name="Harispe M.L."/>
            <person name="Henrissat B."/>
            <person name="Hilden K.S."/>
            <person name="Hope R."/>
            <person name="Hossain A."/>
            <person name="Karabika E."/>
            <person name="Karaffa L."/>
            <person name="Karanyi Z."/>
            <person name="Krasevec N."/>
            <person name="Kuo A."/>
            <person name="Kusch H."/>
            <person name="LaButti K."/>
            <person name="Lagendijk E.L."/>
            <person name="Lapidus A."/>
            <person name="Levasseur A."/>
            <person name="Lindquist E."/>
            <person name="Lipzen A."/>
            <person name="Logrieco A.F."/>
            <person name="MacCabe A."/>
            <person name="Maekelae M.R."/>
            <person name="Malavazi I."/>
            <person name="Melin P."/>
            <person name="Meyer V."/>
            <person name="Mielnichuk N."/>
            <person name="Miskei M."/>
            <person name="Molnar A.P."/>
            <person name="Mule G."/>
            <person name="Ngan C.Y."/>
            <person name="Orejas M."/>
            <person name="Orosz E."/>
            <person name="Ouedraogo J.P."/>
            <person name="Overkamp K.M."/>
            <person name="Park H.-S."/>
            <person name="Perrone G."/>
            <person name="Piumi F."/>
            <person name="Punt P.J."/>
            <person name="Ram A.F."/>
            <person name="Ramon A."/>
            <person name="Rauscher S."/>
            <person name="Record E."/>
            <person name="Riano-Pachon D.M."/>
            <person name="Robert V."/>
            <person name="Roehrig J."/>
            <person name="Ruller R."/>
            <person name="Salamov A."/>
            <person name="Salih N.S."/>
            <person name="Samson R.A."/>
            <person name="Sandor E."/>
            <person name="Sanguinetti M."/>
            <person name="Schuetze T."/>
            <person name="Sepcic K."/>
            <person name="Shelest E."/>
            <person name="Sherlock G."/>
            <person name="Sophianopoulou V."/>
            <person name="Squina F.M."/>
            <person name="Sun H."/>
            <person name="Susca A."/>
            <person name="Todd R.B."/>
            <person name="Tsang A."/>
            <person name="Unkles S.E."/>
            <person name="van de Wiele N."/>
            <person name="van Rossen-Uffink D."/>
            <person name="Oliveira J.V."/>
            <person name="Vesth T.C."/>
            <person name="Visser J."/>
            <person name="Yu J.-H."/>
            <person name="Zhou M."/>
            <person name="Andersen M.R."/>
            <person name="Archer D.B."/>
            <person name="Baker S.E."/>
            <person name="Benoit I."/>
            <person name="Brakhage A.A."/>
            <person name="Braus G.H."/>
            <person name="Fischer R."/>
            <person name="Frisvad J.C."/>
            <person name="Goldman G.H."/>
            <person name="Houbraken J."/>
            <person name="Oakley B."/>
            <person name="Pocsi I."/>
            <person name="Scazzocchio C."/>
            <person name="Seiboth B."/>
            <person name="vanKuyk P.A."/>
            <person name="Wortman J."/>
            <person name="Dyer P.S."/>
            <person name="Grigoriev I.V."/>
        </authorList>
    </citation>
    <scope>NUCLEOTIDE SEQUENCE [LARGE SCALE GENOMIC DNA]</scope>
    <source>
        <strain evidence="14">ATCC 16872 / CBS 172.66 / WB 5094</strain>
    </source>
</reference>
<feature type="region of interest" description="Disordered" evidence="12">
    <location>
        <begin position="266"/>
        <end position="294"/>
    </location>
</feature>
<organism evidence="13 14">
    <name type="scientific">Aspergillus aculeatus (strain ATCC 16872 / CBS 172.66 / WB 5094)</name>
    <dbReference type="NCBI Taxonomy" id="690307"/>
    <lineage>
        <taxon>Eukaryota</taxon>
        <taxon>Fungi</taxon>
        <taxon>Dikarya</taxon>
        <taxon>Ascomycota</taxon>
        <taxon>Pezizomycotina</taxon>
        <taxon>Eurotiomycetes</taxon>
        <taxon>Eurotiomycetidae</taxon>
        <taxon>Eurotiales</taxon>
        <taxon>Aspergillaceae</taxon>
        <taxon>Aspergillus</taxon>
        <taxon>Aspergillus subgen. Circumdati</taxon>
    </lineage>
</organism>
<dbReference type="GO" id="GO:0006888">
    <property type="term" value="P:endoplasmic reticulum to Golgi vesicle-mediated transport"/>
    <property type="evidence" value="ECO:0007669"/>
    <property type="project" value="TreeGrafter"/>
</dbReference>
<comment type="similarity">
    <text evidence="10">Belongs to the class I-like SAM-binding methyltransferase superfamily. Cation-dependent O-methyltransferase family.</text>
</comment>
<evidence type="ECO:0000256" key="3">
    <source>
        <dbReference type="ARBA" id="ARBA00022448"/>
    </source>
</evidence>
<evidence type="ECO:0000256" key="9">
    <source>
        <dbReference type="ARBA" id="ARBA00023034"/>
    </source>
</evidence>
<keyword evidence="5" id="KW-0808">Transferase</keyword>
<evidence type="ECO:0000256" key="10">
    <source>
        <dbReference type="ARBA" id="ARBA00023453"/>
    </source>
</evidence>
<gene>
    <name evidence="13" type="ORF">ASPACDRAFT_45853</name>
</gene>
<dbReference type="VEuPathDB" id="FungiDB:ASPACDRAFT_45853"/>
<dbReference type="PROSITE" id="PS51682">
    <property type="entry name" value="SAM_OMT_I"/>
    <property type="match status" value="1"/>
</dbReference>
<keyword evidence="7" id="KW-0256">Endoplasmic reticulum</keyword>
<dbReference type="InterPro" id="IPR029063">
    <property type="entry name" value="SAM-dependent_MTases_sf"/>
</dbReference>
<comment type="subcellular location">
    <subcellularLocation>
        <location evidence="1">Endoplasmic reticulum</location>
    </subcellularLocation>
    <subcellularLocation>
        <location evidence="2">Golgi apparatus</location>
    </subcellularLocation>
</comment>
<dbReference type="CDD" id="cd14856">
    <property type="entry name" value="TRAPPC4_synbindin"/>
    <property type="match status" value="1"/>
</dbReference>
<dbReference type="Gene3D" id="3.30.450.70">
    <property type="match status" value="1"/>
</dbReference>
<dbReference type="STRING" id="690307.A0A1L9WNL0"/>
<keyword evidence="3" id="KW-0813">Transport</keyword>
<evidence type="ECO:0000313" key="13">
    <source>
        <dbReference type="EMBL" id="OJJ97755.1"/>
    </source>
</evidence>
<protein>
    <submittedName>
        <fullName evidence="13">Uncharacterized protein</fullName>
    </submittedName>
</protein>
<dbReference type="Proteomes" id="UP000184546">
    <property type="component" value="Unassembled WGS sequence"/>
</dbReference>
<keyword evidence="6" id="KW-0949">S-adenosyl-L-methionine</keyword>
<evidence type="ECO:0000256" key="1">
    <source>
        <dbReference type="ARBA" id="ARBA00004240"/>
    </source>
</evidence>
<dbReference type="RefSeq" id="XP_020054095.1">
    <property type="nucleotide sequence ID" value="XM_020201692.1"/>
</dbReference>
<dbReference type="Gene3D" id="3.40.50.150">
    <property type="entry name" value="Vaccinia Virus protein VP39"/>
    <property type="match status" value="1"/>
</dbReference>
<dbReference type="GO" id="GO:0005783">
    <property type="term" value="C:endoplasmic reticulum"/>
    <property type="evidence" value="ECO:0007669"/>
    <property type="project" value="UniProtKB-SubCell"/>
</dbReference>
<proteinExistence type="inferred from homology"/>
<accession>A0A1L9WNL0</accession>
<dbReference type="AlphaFoldDB" id="A0A1L9WNL0"/>
<dbReference type="Pfam" id="PF04099">
    <property type="entry name" value="Sybindin"/>
    <property type="match status" value="2"/>
</dbReference>
<keyword evidence="9" id="KW-0333">Golgi apparatus</keyword>
<dbReference type="InterPro" id="IPR007233">
    <property type="entry name" value="TRAPPC"/>
</dbReference>
<keyword evidence="8" id="KW-0931">ER-Golgi transport</keyword>
<dbReference type="SMART" id="SM01399">
    <property type="entry name" value="Sybindin"/>
    <property type="match status" value="1"/>
</dbReference>
<keyword evidence="4" id="KW-0489">Methyltransferase</keyword>
<keyword evidence="14" id="KW-1185">Reference proteome</keyword>
<evidence type="ECO:0000256" key="5">
    <source>
        <dbReference type="ARBA" id="ARBA00022679"/>
    </source>
</evidence>
<dbReference type="EMBL" id="KV878982">
    <property type="protein sequence ID" value="OJJ97755.1"/>
    <property type="molecule type" value="Genomic_DNA"/>
</dbReference>
<dbReference type="GO" id="GO:0030008">
    <property type="term" value="C:TRAPP complex"/>
    <property type="evidence" value="ECO:0007669"/>
    <property type="project" value="InterPro"/>
</dbReference>
<dbReference type="OrthoDB" id="186626at2759"/>